<evidence type="ECO:0000256" key="2">
    <source>
        <dbReference type="ARBA" id="ARBA00022741"/>
    </source>
</evidence>
<dbReference type="NCBIfam" id="TIGR01378">
    <property type="entry name" value="thi_PPkinase"/>
    <property type="match status" value="1"/>
</dbReference>
<sequence>MTTIAIVAGGPAKQIPNFGCFKDKIDKWIGADRGALTIIKEGITPTLAIGDFDSLNEKELKIVKNHAEEIEIFPIEKNETDLELAIFKAIEQQPTDLYLFGVTGGRLDHGMASIQLLYRLKEKEINGIIVDENNLMELRFPGTYNVYQDSYYPNISFLPFSNQVIGISLHGFYYKLVNKNIFWGSTLCISNKLLLEKGTFSFREGILLVIKSRDVLI</sequence>
<evidence type="ECO:0000313" key="8">
    <source>
        <dbReference type="Proteomes" id="UP001235343"/>
    </source>
</evidence>
<dbReference type="Pfam" id="PF04265">
    <property type="entry name" value="TPK_B1_binding"/>
    <property type="match status" value="1"/>
</dbReference>
<evidence type="ECO:0000256" key="4">
    <source>
        <dbReference type="ARBA" id="ARBA00022840"/>
    </source>
</evidence>
<name>A0ABT7L2C8_9BACI</name>
<evidence type="ECO:0000313" key="7">
    <source>
        <dbReference type="EMBL" id="MDL4840018.1"/>
    </source>
</evidence>
<accession>A0ABT7L2C8</accession>
<dbReference type="InterPro" id="IPR036759">
    <property type="entry name" value="TPK_catalytic_sf"/>
</dbReference>
<organism evidence="7 8">
    <name type="scientific">Aquibacillus rhizosphaerae</name>
    <dbReference type="NCBI Taxonomy" id="3051431"/>
    <lineage>
        <taxon>Bacteria</taxon>
        <taxon>Bacillati</taxon>
        <taxon>Bacillota</taxon>
        <taxon>Bacilli</taxon>
        <taxon>Bacillales</taxon>
        <taxon>Bacillaceae</taxon>
        <taxon>Aquibacillus</taxon>
    </lineage>
</organism>
<dbReference type="InterPro" id="IPR007371">
    <property type="entry name" value="TPK_catalytic"/>
</dbReference>
<protein>
    <recommendedName>
        <fullName evidence="5">Thiamine diphosphokinase</fullName>
        <ecNumber evidence="5">2.7.6.2</ecNumber>
    </recommendedName>
</protein>
<dbReference type="CDD" id="cd07995">
    <property type="entry name" value="TPK"/>
    <property type="match status" value="1"/>
</dbReference>
<dbReference type="Proteomes" id="UP001235343">
    <property type="component" value="Unassembled WGS sequence"/>
</dbReference>
<dbReference type="EC" id="2.7.6.2" evidence="5"/>
<keyword evidence="3" id="KW-0418">Kinase</keyword>
<dbReference type="RefSeq" id="WP_285931017.1">
    <property type="nucleotide sequence ID" value="NZ_JASTZU010000021.1"/>
</dbReference>
<evidence type="ECO:0000256" key="5">
    <source>
        <dbReference type="NCBIfam" id="TIGR01378"/>
    </source>
</evidence>
<reference evidence="7 8" key="1">
    <citation type="submission" date="2023-06" db="EMBL/GenBank/DDBJ databases">
        <title>Aquibacillus rhizosphaerae LR5S19.</title>
        <authorList>
            <person name="Sun J.-Q."/>
        </authorList>
    </citation>
    <scope>NUCLEOTIDE SEQUENCE [LARGE SCALE GENOMIC DNA]</scope>
    <source>
        <strain evidence="7 8">LR5S19</strain>
    </source>
</reference>
<keyword evidence="4" id="KW-0067">ATP-binding</keyword>
<gene>
    <name evidence="7" type="ORF">QQS35_06055</name>
</gene>
<keyword evidence="8" id="KW-1185">Reference proteome</keyword>
<feature type="domain" description="Thiamin pyrophosphokinase thiamin-binding" evidence="6">
    <location>
        <begin position="142"/>
        <end position="208"/>
    </location>
</feature>
<dbReference type="InterPro" id="IPR053149">
    <property type="entry name" value="TPK"/>
</dbReference>
<dbReference type="PANTHER" id="PTHR41299:SF1">
    <property type="entry name" value="THIAMINE PYROPHOSPHOKINASE"/>
    <property type="match status" value="1"/>
</dbReference>
<dbReference type="InterPro" id="IPR007373">
    <property type="entry name" value="Thiamin_PyroPKinase_B1-bd"/>
</dbReference>
<keyword evidence="2" id="KW-0547">Nucleotide-binding</keyword>
<dbReference type="Pfam" id="PF04263">
    <property type="entry name" value="TPK_catalytic"/>
    <property type="match status" value="1"/>
</dbReference>
<dbReference type="GO" id="GO:0004788">
    <property type="term" value="F:thiamine diphosphokinase activity"/>
    <property type="evidence" value="ECO:0007669"/>
    <property type="project" value="UniProtKB-EC"/>
</dbReference>
<dbReference type="PANTHER" id="PTHR41299">
    <property type="entry name" value="THIAMINE PYROPHOSPHOKINASE"/>
    <property type="match status" value="1"/>
</dbReference>
<dbReference type="InterPro" id="IPR006282">
    <property type="entry name" value="Thi_PPkinase"/>
</dbReference>
<evidence type="ECO:0000256" key="3">
    <source>
        <dbReference type="ARBA" id="ARBA00022777"/>
    </source>
</evidence>
<dbReference type="SUPFAM" id="SSF63999">
    <property type="entry name" value="Thiamin pyrophosphokinase, catalytic domain"/>
    <property type="match status" value="1"/>
</dbReference>
<dbReference type="EMBL" id="JASTZU010000021">
    <property type="protein sequence ID" value="MDL4840018.1"/>
    <property type="molecule type" value="Genomic_DNA"/>
</dbReference>
<dbReference type="SUPFAM" id="SSF63862">
    <property type="entry name" value="Thiamin pyrophosphokinase, substrate-binding domain"/>
    <property type="match status" value="1"/>
</dbReference>
<comment type="caution">
    <text evidence="7">The sequence shown here is derived from an EMBL/GenBank/DDBJ whole genome shotgun (WGS) entry which is preliminary data.</text>
</comment>
<keyword evidence="1 7" id="KW-0808">Transferase</keyword>
<evidence type="ECO:0000256" key="1">
    <source>
        <dbReference type="ARBA" id="ARBA00022679"/>
    </source>
</evidence>
<dbReference type="Gene3D" id="3.40.50.10240">
    <property type="entry name" value="Thiamin pyrophosphokinase, catalytic domain"/>
    <property type="match status" value="1"/>
</dbReference>
<proteinExistence type="predicted"/>
<dbReference type="SMART" id="SM00983">
    <property type="entry name" value="TPK_B1_binding"/>
    <property type="match status" value="1"/>
</dbReference>
<dbReference type="InterPro" id="IPR036371">
    <property type="entry name" value="TPK_B1-bd_sf"/>
</dbReference>
<evidence type="ECO:0000259" key="6">
    <source>
        <dbReference type="SMART" id="SM00983"/>
    </source>
</evidence>